<dbReference type="SUPFAM" id="SSF49562">
    <property type="entry name" value="C2 domain (Calcium/lipid-binding domain, CaLB)"/>
    <property type="match status" value="1"/>
</dbReference>
<protein>
    <recommendedName>
        <fullName evidence="3">phosphatidylinositol-3,4-bisphosphate 4-phosphatase</fullName>
        <ecNumber evidence="3">3.1.3.66</ecNumber>
    </recommendedName>
</protein>
<keyword evidence="5" id="KW-0443">Lipid metabolism</keyword>
<dbReference type="AlphaFoldDB" id="A0A673VW39"/>
<proteinExistence type="inferred from homology"/>
<keyword evidence="10" id="KW-1185">Reference proteome</keyword>
<dbReference type="PROSITE" id="PS50004">
    <property type="entry name" value="C2"/>
    <property type="match status" value="1"/>
</dbReference>
<dbReference type="UniPathway" id="UPA00944"/>
<evidence type="ECO:0000256" key="4">
    <source>
        <dbReference type="ARBA" id="ARBA00022801"/>
    </source>
</evidence>
<comment type="pathway">
    <text evidence="1">Signal transduction; phosphatidylinositol signaling pathway.</text>
</comment>
<evidence type="ECO:0000313" key="10">
    <source>
        <dbReference type="Proteomes" id="UP000472277"/>
    </source>
</evidence>
<feature type="compositionally biased region" description="Basic and acidic residues" evidence="7">
    <location>
        <begin position="493"/>
        <end position="504"/>
    </location>
</feature>
<dbReference type="InterPro" id="IPR035892">
    <property type="entry name" value="C2_domain_sf"/>
</dbReference>
<evidence type="ECO:0000256" key="3">
    <source>
        <dbReference type="ARBA" id="ARBA00013037"/>
    </source>
</evidence>
<evidence type="ECO:0000256" key="1">
    <source>
        <dbReference type="ARBA" id="ARBA00004847"/>
    </source>
</evidence>
<reference evidence="9" key="1">
    <citation type="submission" date="2025-08" db="UniProtKB">
        <authorList>
            <consortium name="Ensembl"/>
        </authorList>
    </citation>
    <scope>IDENTIFICATION</scope>
</reference>
<dbReference type="GeneTree" id="ENSGT00940000157587"/>
<dbReference type="Proteomes" id="UP000472277">
    <property type="component" value="Chromosome 4"/>
</dbReference>
<accession>A0A673VW39</accession>
<feature type="compositionally biased region" description="Low complexity" evidence="7">
    <location>
        <begin position="448"/>
        <end position="472"/>
    </location>
</feature>
<sequence length="922" mass="103690">MTSHFLYKCRDLIGSGRDRKPNALVQVAVIDPREQYLVSHACTEIVEGSRDPLFLTGVTFPPEYPASPETLVKLTVYDVRDKARDNSSFLGSATFSVSDLLRSKDDQLTLNLRSSDGVLAVGTVLVSRVNMGEMEEGDVDHITADVQQAQKCTLVCESSQATPNDKDNSPLTGAVFKNPVCKVYKFQTVDSKWMLVREQMEECTLSFSIPRQLLHLYIQEDMRRIQELRDLGELSPHWDNLRKEVIGRYGQVIAAYQETLAELNKITGPSFKPSCSKAQRYLEFIPINLHTQRMRVTCPRQTDAFYDVITVGAPAAHFQGFKGGGLQRLLSRHEAEKKSFSTAYQCIYYSPEHTAKAQEVLHSVGHLQPLISGLADQLLQAAQQHSMAGLREALKTLAGKTEQFVHALKDELVKSALLALHAAQPSYVTKNQNQTLPGHQGHSHQDHPSPSQRGQQGQSPPQNPGHSPGQPSATDSPVVVCNNVDGGSQTAPIREDGQTPLKRQDSIPCHKEYDEEEWDRVWADVAKSLNCVIAMVDKLQEQEPISNNQEQPIPKQVLADVITSHNPEGDWREQLCPLVVRLKECVAEVVVRARRAMTFVLLQEAACSIPQGLFLKQRRDVVFSQALAALACGFVMRLYAGMEDKGFLRQLHLVGLVAQFESLLSTYSEEIGMLEDMEVGISDLHRVAFKITQAKTDDPCDLQPVVIGRREHYTVEVPLPRLAFQMLPHEIKEGKALQVYPVLFNVGINEQQTIADRFGDISLQERINQRNFEILDSYYKSLSDKVPSECLPCFQTRTDLKDLLGTLGQNVVTKKRKNVEILWLAGTICRRLNGIRFTSCKSAKDRTSMSVTLEQCALLRDEHQLNKDYFIRALDCMRREGCRIENVQKNIKCRKYAFNMLQLMAFPKIYRPPEGTYGKVDS</sequence>
<evidence type="ECO:0000313" key="9">
    <source>
        <dbReference type="Ensembl" id="ENSSTUP00000000422.1"/>
    </source>
</evidence>
<reference evidence="9" key="2">
    <citation type="submission" date="2025-09" db="UniProtKB">
        <authorList>
            <consortium name="Ensembl"/>
        </authorList>
    </citation>
    <scope>IDENTIFICATION</scope>
</reference>
<dbReference type="InterPro" id="IPR039034">
    <property type="entry name" value="INPP4"/>
</dbReference>
<comment type="similarity">
    <text evidence="2">Belongs to the inositol 3,4-bisphosphate 4-phosphatase family.</text>
</comment>
<dbReference type="PANTHER" id="PTHR12187:SF3">
    <property type="entry name" value="INOSITOL POLYPHOSPHATE 4-PHOSPHATASE TYPE II"/>
    <property type="match status" value="1"/>
</dbReference>
<dbReference type="PANTHER" id="PTHR12187">
    <property type="entry name" value="AGAP000124-PA"/>
    <property type="match status" value="1"/>
</dbReference>
<organism evidence="9 10">
    <name type="scientific">Salmo trutta</name>
    <name type="common">Brown trout</name>
    <dbReference type="NCBI Taxonomy" id="8032"/>
    <lineage>
        <taxon>Eukaryota</taxon>
        <taxon>Metazoa</taxon>
        <taxon>Chordata</taxon>
        <taxon>Craniata</taxon>
        <taxon>Vertebrata</taxon>
        <taxon>Euteleostomi</taxon>
        <taxon>Actinopterygii</taxon>
        <taxon>Neopterygii</taxon>
        <taxon>Teleostei</taxon>
        <taxon>Protacanthopterygii</taxon>
        <taxon>Salmoniformes</taxon>
        <taxon>Salmonidae</taxon>
        <taxon>Salmoninae</taxon>
        <taxon>Salmo</taxon>
    </lineage>
</organism>
<comment type="catalytic activity">
    <reaction evidence="6">
        <text>1D-myo-inositol 3,4-bisphosphate + H2O = 1D-myo-inositol 3-phosphate + phosphate</text>
        <dbReference type="Rhea" id="RHEA:43388"/>
        <dbReference type="ChEBI" id="CHEBI:15377"/>
        <dbReference type="ChEBI" id="CHEBI:43474"/>
        <dbReference type="ChEBI" id="CHEBI:58401"/>
        <dbReference type="ChEBI" id="CHEBI:83241"/>
    </reaction>
</comment>
<dbReference type="Gene3D" id="6.10.250.230">
    <property type="match status" value="1"/>
</dbReference>
<evidence type="ECO:0000256" key="6">
    <source>
        <dbReference type="ARBA" id="ARBA00036183"/>
    </source>
</evidence>
<gene>
    <name evidence="9" type="primary">LOC115191775</name>
</gene>
<evidence type="ECO:0000256" key="7">
    <source>
        <dbReference type="SAM" id="MobiDB-lite"/>
    </source>
</evidence>
<dbReference type="GO" id="GO:0016316">
    <property type="term" value="F:phosphatidylinositol-3,4-bisphosphate 4-phosphatase activity"/>
    <property type="evidence" value="ECO:0007669"/>
    <property type="project" value="UniProtKB-EC"/>
</dbReference>
<name>A0A673VW39_SALTR</name>
<feature type="domain" description="C2" evidence="8">
    <location>
        <begin position="1"/>
        <end position="110"/>
    </location>
</feature>
<dbReference type="Ensembl" id="ENSSTUT00000000469.1">
    <property type="protein sequence ID" value="ENSSTUP00000000422.1"/>
    <property type="gene ID" value="ENSSTUG00000000263.1"/>
</dbReference>
<dbReference type="Gene3D" id="2.60.40.150">
    <property type="entry name" value="C2 domain"/>
    <property type="match status" value="1"/>
</dbReference>
<dbReference type="InterPro" id="IPR000008">
    <property type="entry name" value="C2_dom"/>
</dbReference>
<feature type="region of interest" description="Disordered" evidence="7">
    <location>
        <begin position="431"/>
        <end position="504"/>
    </location>
</feature>
<evidence type="ECO:0000259" key="8">
    <source>
        <dbReference type="PROSITE" id="PS50004"/>
    </source>
</evidence>
<dbReference type="EC" id="3.1.3.66" evidence="3"/>
<evidence type="ECO:0000256" key="2">
    <source>
        <dbReference type="ARBA" id="ARBA00006306"/>
    </source>
</evidence>
<keyword evidence="4" id="KW-0378">Hydrolase</keyword>
<dbReference type="GO" id="GO:0005737">
    <property type="term" value="C:cytoplasm"/>
    <property type="evidence" value="ECO:0007669"/>
    <property type="project" value="TreeGrafter"/>
</dbReference>
<evidence type="ECO:0000256" key="5">
    <source>
        <dbReference type="ARBA" id="ARBA00023098"/>
    </source>
</evidence>